<keyword evidence="2" id="KW-0472">Membrane</keyword>
<evidence type="ECO:0000256" key="2">
    <source>
        <dbReference type="SAM" id="Phobius"/>
    </source>
</evidence>
<comment type="caution">
    <text evidence="3">The sequence shown here is derived from an EMBL/GenBank/DDBJ whole genome shotgun (WGS) entry which is preliminary data.</text>
</comment>
<dbReference type="Proteomes" id="UP000032702">
    <property type="component" value="Unassembled WGS sequence"/>
</dbReference>
<dbReference type="RefSeq" id="WP_002610851.1">
    <property type="nucleotide sequence ID" value="NC_014623.1"/>
</dbReference>
<proteinExistence type="predicted"/>
<dbReference type="InterPro" id="IPR029052">
    <property type="entry name" value="Metallo-depent_PP-like"/>
</dbReference>
<evidence type="ECO:0000313" key="3">
    <source>
        <dbReference type="EMBL" id="EAU69302.1"/>
    </source>
</evidence>
<gene>
    <name evidence="3" type="ORF">STIAU_8024</name>
</gene>
<dbReference type="EMBL" id="AAMD01000007">
    <property type="protein sequence ID" value="EAU69302.1"/>
    <property type="molecule type" value="Genomic_DNA"/>
</dbReference>
<accession>Q09C14</accession>
<evidence type="ECO:0000256" key="1">
    <source>
        <dbReference type="SAM" id="MobiDB-lite"/>
    </source>
</evidence>
<dbReference type="Gene3D" id="3.60.21.10">
    <property type="match status" value="1"/>
</dbReference>
<dbReference type="PATRIC" id="fig|378806.16.peg.8694"/>
<sequence>MGSSTDVMALSAGAPAPRPKRPPGHRMVSWLDPLILAKTGVRAVISATIGKQADRRLLDALAAPKVEPCDFSVDAAGLPRRELWLDYVSDLGDGWDSTYAVALAVSQPTLILRDETGAAHETQGGEVLVFGGDEVYPAASVKAYEEKTVQPWSSAMRGQRPPAHLFAVPGNHDWYDGLVSFMRLFCQGRSLAGWQTHQHRSYFAVKLPQGWWLLGTDMQLESDIDQPQVCYFQEIAKQIGDKDRIILCLAEPAWLGAQVHASMGRSYLENNLDFLEDQVLGKKISVFLAGDLHHYRRHANDEGRQKITAGGGGAFLHPTHLPRRHPPALEDFTVRKSFPSAEESRRLSWRNLWLVSHNPRFGILMGLIYTLLAWALAVNIGTARLPNALENVMAMALSTPGSALVCLAIILGLIAFADRSFGRGRWLVGLVHSLAHLGAAFLIAWGASHLVDRLLDVPFRSPQRDLLSAVLIFAGGFLAGPSIMGLYLLLSLNVFGAHANEAFSSLAIPDWKNFLRLHIAPDGRLWIYPVGIRRVPRAWKPGETVREPEWVADPRDQKATPPALIEPPIVV</sequence>
<dbReference type="AlphaFoldDB" id="Q09C14"/>
<evidence type="ECO:0008006" key="5">
    <source>
        <dbReference type="Google" id="ProtNLM"/>
    </source>
</evidence>
<name>Q09C14_STIAD</name>
<feature type="transmembrane region" description="Helical" evidence="2">
    <location>
        <begin position="466"/>
        <end position="490"/>
    </location>
</feature>
<reference evidence="3 4" key="1">
    <citation type="submission" date="2006-04" db="EMBL/GenBank/DDBJ databases">
        <authorList>
            <person name="Nierman W.C."/>
        </authorList>
    </citation>
    <scope>NUCLEOTIDE SEQUENCE [LARGE SCALE GENOMIC DNA]</scope>
    <source>
        <strain evidence="3 4">DW4/3-1</strain>
    </source>
</reference>
<feature type="region of interest" description="Disordered" evidence="1">
    <location>
        <begin position="1"/>
        <end position="25"/>
    </location>
</feature>
<feature type="transmembrane region" description="Helical" evidence="2">
    <location>
        <begin position="426"/>
        <end position="446"/>
    </location>
</feature>
<evidence type="ECO:0000313" key="4">
    <source>
        <dbReference type="Proteomes" id="UP000032702"/>
    </source>
</evidence>
<protein>
    <recommendedName>
        <fullName evidence="5">Calcineurin-like phosphoesterase domain-containing protein</fullName>
    </recommendedName>
</protein>
<feature type="transmembrane region" description="Helical" evidence="2">
    <location>
        <begin position="392"/>
        <end position="414"/>
    </location>
</feature>
<dbReference type="OrthoDB" id="500534at2"/>
<dbReference type="SUPFAM" id="SSF56300">
    <property type="entry name" value="Metallo-dependent phosphatases"/>
    <property type="match status" value="1"/>
</dbReference>
<feature type="transmembrane region" description="Helical" evidence="2">
    <location>
        <begin position="361"/>
        <end position="380"/>
    </location>
</feature>
<dbReference type="PANTHER" id="PTHR34211:SF3">
    <property type="entry name" value="CALCINEURIN-LIKE METALLO-PHOSPHOESTERASE SUPERFAMILY PROTEIN"/>
    <property type="match status" value="1"/>
</dbReference>
<keyword evidence="2" id="KW-0812">Transmembrane</keyword>
<dbReference type="PANTHER" id="PTHR34211">
    <property type="entry name" value="CALCINEURIN-LIKE METALLO-PHOSPHOESTERASE SUPERFAMILY PROTEIN"/>
    <property type="match status" value="1"/>
</dbReference>
<organism evidence="3 4">
    <name type="scientific">Stigmatella aurantiaca (strain DW4/3-1)</name>
    <dbReference type="NCBI Taxonomy" id="378806"/>
    <lineage>
        <taxon>Bacteria</taxon>
        <taxon>Pseudomonadati</taxon>
        <taxon>Myxococcota</taxon>
        <taxon>Myxococcia</taxon>
        <taxon>Myxococcales</taxon>
        <taxon>Cystobacterineae</taxon>
        <taxon>Archangiaceae</taxon>
        <taxon>Stigmatella</taxon>
    </lineage>
</organism>
<keyword evidence="2" id="KW-1133">Transmembrane helix</keyword>